<proteinExistence type="predicted"/>
<dbReference type="Gene3D" id="3.30.930.10">
    <property type="entry name" value="Bira Bifunctional Protein, Domain 2"/>
    <property type="match status" value="1"/>
</dbReference>
<dbReference type="EC" id="6.2.1.n2" evidence="1"/>
<dbReference type="SUPFAM" id="SSF55681">
    <property type="entry name" value="Class II aaRS and biotin synthetases"/>
    <property type="match status" value="1"/>
</dbReference>
<dbReference type="AlphaFoldDB" id="A0A933VX89"/>
<dbReference type="Proteomes" id="UP000782519">
    <property type="component" value="Unassembled WGS sequence"/>
</dbReference>
<keyword evidence="1" id="KW-0436">Ligase</keyword>
<evidence type="ECO:0000313" key="1">
    <source>
        <dbReference type="EMBL" id="MBI5132979.1"/>
    </source>
</evidence>
<sequence length="312" mass="34336">MNVAIRKAPSDTQAQPVDALDHLVEHLFHRMGADGVYARTALYEGVVEKLAALISRHRETGTEVMRFPPVMSRAQLEKSGYLKSFPNLLGCVCGLHGTEQEINSAVSRFDAGGDWTTSLSPADLVLSPAACYPVYPIAASRGPLPAGGLRFDVAADCFRREPSKHLDRLQSFRMREYVCIGAPQDVAAFRERWMGKAQAIARDLGLAFRVDTASDPFFGRVGQMKAISQQQQALKFELLVPLRSEEQPTACMSFNYHREHFGVTWGIEDADGQPAHTGCVAFGMDRLAVALFATHGIDTAAWPAKVREMLEL</sequence>
<gene>
    <name evidence="1" type="ORF">HZA66_26370</name>
</gene>
<comment type="caution">
    <text evidence="1">The sequence shown here is derived from an EMBL/GenBank/DDBJ whole genome shotgun (WGS) entry which is preliminary data.</text>
</comment>
<protein>
    <submittedName>
        <fullName evidence="1">Amino acid--[acyl-carrier-protein] ligase</fullName>
        <ecNumber evidence="1">6.2.1.n2</ecNumber>
    </submittedName>
</protein>
<reference evidence="1" key="1">
    <citation type="submission" date="2020-07" db="EMBL/GenBank/DDBJ databases">
        <title>Huge and variable diversity of episymbiotic CPR bacteria and DPANN archaea in groundwater ecosystems.</title>
        <authorList>
            <person name="He C.Y."/>
            <person name="Keren R."/>
            <person name="Whittaker M."/>
            <person name="Farag I.F."/>
            <person name="Doudna J."/>
            <person name="Cate J.H.D."/>
            <person name="Banfield J.F."/>
        </authorList>
    </citation>
    <scope>NUCLEOTIDE SEQUENCE</scope>
    <source>
        <strain evidence="1">NC_groundwater_1818_Pr3_B-0.1um_66_35</strain>
    </source>
</reference>
<dbReference type="NCBIfam" id="NF005479">
    <property type="entry name" value="PRK07080.1"/>
    <property type="match status" value="1"/>
</dbReference>
<dbReference type="InterPro" id="IPR045864">
    <property type="entry name" value="aa-tRNA-synth_II/BPL/LPL"/>
</dbReference>
<accession>A0A933VX89</accession>
<organism evidence="1 2">
    <name type="scientific">Rhodopseudomonas palustris</name>
    <dbReference type="NCBI Taxonomy" id="1076"/>
    <lineage>
        <taxon>Bacteria</taxon>
        <taxon>Pseudomonadati</taxon>
        <taxon>Pseudomonadota</taxon>
        <taxon>Alphaproteobacteria</taxon>
        <taxon>Hyphomicrobiales</taxon>
        <taxon>Nitrobacteraceae</taxon>
        <taxon>Rhodopseudomonas</taxon>
    </lineage>
</organism>
<evidence type="ECO:0000313" key="2">
    <source>
        <dbReference type="Proteomes" id="UP000782519"/>
    </source>
</evidence>
<dbReference type="EMBL" id="JACRJB010000078">
    <property type="protein sequence ID" value="MBI5132979.1"/>
    <property type="molecule type" value="Genomic_DNA"/>
</dbReference>
<dbReference type="GO" id="GO:0016874">
    <property type="term" value="F:ligase activity"/>
    <property type="evidence" value="ECO:0007669"/>
    <property type="project" value="UniProtKB-KW"/>
</dbReference>
<name>A0A933VX89_RHOPL</name>
<dbReference type="CDD" id="cd00670">
    <property type="entry name" value="Gly_His_Pro_Ser_Thr_tRS_core"/>
    <property type="match status" value="1"/>
</dbReference>